<dbReference type="Proteomes" id="UP001322138">
    <property type="component" value="Unassembled WGS sequence"/>
</dbReference>
<evidence type="ECO:0000256" key="1">
    <source>
        <dbReference type="SAM" id="MobiDB-lite"/>
    </source>
</evidence>
<evidence type="ECO:0000313" key="3">
    <source>
        <dbReference type="Proteomes" id="UP001322138"/>
    </source>
</evidence>
<protein>
    <submittedName>
        <fullName evidence="2">Uncharacterized protein</fullName>
    </submittedName>
</protein>
<organism evidence="2 3">
    <name type="scientific">Podospora bellae-mahoneyi</name>
    <dbReference type="NCBI Taxonomy" id="2093777"/>
    <lineage>
        <taxon>Eukaryota</taxon>
        <taxon>Fungi</taxon>
        <taxon>Dikarya</taxon>
        <taxon>Ascomycota</taxon>
        <taxon>Pezizomycotina</taxon>
        <taxon>Sordariomycetes</taxon>
        <taxon>Sordariomycetidae</taxon>
        <taxon>Sordariales</taxon>
        <taxon>Podosporaceae</taxon>
        <taxon>Podospora</taxon>
    </lineage>
</organism>
<sequence>MRPRQRNMETIQYLESQAEEITPGVRVHNGATADELNAVIVRLKKPLDNALASARAAEALFDETSRRVEGGIAMHEQINKNQHEANAAADEGHNEHDAPQQRREVQPRSTGVYTRKNELLVLPEGMHIPGRIQGLIDSLGPDPPACSEISFEGMGDVEAARKQAYSERKSYTDKILHIKKRDGYFPVVGRGSRKLFQVEEETDGERTAMTGCCRVV</sequence>
<dbReference type="GeneID" id="87897137"/>
<feature type="compositionally biased region" description="Basic and acidic residues" evidence="1">
    <location>
        <begin position="90"/>
        <end position="106"/>
    </location>
</feature>
<proteinExistence type="predicted"/>
<keyword evidence="3" id="KW-1185">Reference proteome</keyword>
<comment type="caution">
    <text evidence="2">The sequence shown here is derived from an EMBL/GenBank/DDBJ whole genome shotgun (WGS) entry which is preliminary data.</text>
</comment>
<dbReference type="EMBL" id="JAFFGZ010000005">
    <property type="protein sequence ID" value="KAK4644474.1"/>
    <property type="molecule type" value="Genomic_DNA"/>
</dbReference>
<dbReference type="RefSeq" id="XP_062733450.1">
    <property type="nucleotide sequence ID" value="XM_062877655.1"/>
</dbReference>
<gene>
    <name evidence="2" type="ORF">QC761_305115</name>
</gene>
<feature type="region of interest" description="Disordered" evidence="1">
    <location>
        <begin position="85"/>
        <end position="110"/>
    </location>
</feature>
<accession>A0ABR0FN00</accession>
<evidence type="ECO:0000313" key="2">
    <source>
        <dbReference type="EMBL" id="KAK4644474.1"/>
    </source>
</evidence>
<reference evidence="2 3" key="1">
    <citation type="journal article" date="2023" name="bioRxiv">
        <title>High-quality genome assemblies of four members of thePodospora anserinaspecies complex.</title>
        <authorList>
            <person name="Ament-Velasquez S.L."/>
            <person name="Vogan A.A."/>
            <person name="Wallerman O."/>
            <person name="Hartmann F."/>
            <person name="Gautier V."/>
            <person name="Silar P."/>
            <person name="Giraud T."/>
            <person name="Johannesson H."/>
        </authorList>
    </citation>
    <scope>NUCLEOTIDE SEQUENCE [LARGE SCALE GENOMIC DNA]</scope>
    <source>
        <strain evidence="2 3">CBS 112042</strain>
    </source>
</reference>
<name>A0ABR0FN00_9PEZI</name>